<evidence type="ECO:0000313" key="1">
    <source>
        <dbReference type="EMBL" id="NHZ78432.1"/>
    </source>
</evidence>
<evidence type="ECO:0000313" key="2">
    <source>
        <dbReference type="Proteomes" id="UP000621455"/>
    </source>
</evidence>
<accession>A0ABX0N057</accession>
<keyword evidence="2" id="KW-1185">Reference proteome</keyword>
<comment type="caution">
    <text evidence="1">The sequence shown here is derived from an EMBL/GenBank/DDBJ whole genome shotgun (WGS) entry which is preliminary data.</text>
</comment>
<proteinExistence type="predicted"/>
<gene>
    <name evidence="1" type="ORF">F2P44_03910</name>
</gene>
<sequence>MKGKNLAVANPVRGTYENKSNCPAALPNCWAFNGGTTSGRLKRDVSSSAKRPLLRFMPYRYTHLFPRNVISARGGDFHEVLPKN</sequence>
<organism evidence="1 2">
    <name type="scientific">Massilia frigida</name>
    <dbReference type="NCBI Taxonomy" id="2609281"/>
    <lineage>
        <taxon>Bacteria</taxon>
        <taxon>Pseudomonadati</taxon>
        <taxon>Pseudomonadota</taxon>
        <taxon>Betaproteobacteria</taxon>
        <taxon>Burkholderiales</taxon>
        <taxon>Oxalobacteraceae</taxon>
        <taxon>Telluria group</taxon>
        <taxon>Massilia</taxon>
    </lineage>
</organism>
<dbReference type="Proteomes" id="UP000621455">
    <property type="component" value="Unassembled WGS sequence"/>
</dbReference>
<protein>
    <submittedName>
        <fullName evidence="1">Uncharacterized protein</fullName>
    </submittedName>
</protein>
<name>A0ABX0N057_9BURK</name>
<reference evidence="1 2" key="1">
    <citation type="submission" date="2019-10" db="EMBL/GenBank/DDBJ databases">
        <title>Taxonomy of Antarctic Massilia spp.: description of Massilia rubra sp. nov., Massilia aquatica sp. nov., Massilia mucilaginosa sp. nov., Massilia frigida sp. nov. isolated from streams, lakes and regoliths.</title>
        <authorList>
            <person name="Holochova P."/>
            <person name="Sedlacek I."/>
            <person name="Kralova S."/>
            <person name="Maslanova I."/>
            <person name="Busse H.-J."/>
            <person name="Stankova E."/>
            <person name="Vrbovska V."/>
            <person name="Kovarovic V."/>
            <person name="Bartak M."/>
            <person name="Svec P."/>
            <person name="Pantucek R."/>
        </authorList>
    </citation>
    <scope>NUCLEOTIDE SEQUENCE [LARGE SCALE GENOMIC DNA]</scope>
    <source>
        <strain evidence="1 2">CCM 8695</strain>
    </source>
</reference>
<dbReference type="EMBL" id="WHJG01000002">
    <property type="protein sequence ID" value="NHZ78432.1"/>
    <property type="molecule type" value="Genomic_DNA"/>
</dbReference>